<organism evidence="1 2">
    <name type="scientific">Corynebacterium minutissimum</name>
    <dbReference type="NCBI Taxonomy" id="38301"/>
    <lineage>
        <taxon>Bacteria</taxon>
        <taxon>Bacillati</taxon>
        <taxon>Actinomycetota</taxon>
        <taxon>Actinomycetes</taxon>
        <taxon>Mycobacteriales</taxon>
        <taxon>Corynebacteriaceae</taxon>
        <taxon>Corynebacterium</taxon>
    </lineage>
</organism>
<reference evidence="1" key="1">
    <citation type="submission" date="2015-04" db="EMBL/GenBank/DDBJ databases">
        <title>Draft Genome Sequences of Three Species of Emerging Human-Pathogenic Corynebacteria.</title>
        <authorList>
            <person name="Pacheco L.G."/>
            <person name="Mattos-Guaraldi A.L."/>
            <person name="Santos C.S."/>
            <person name="Veras A.O."/>
            <person name="Guimaraes L.C."/>
            <person name="Abreu V."/>
            <person name="Pereira F.L."/>
            <person name="Soares S.C."/>
            <person name="Dorella F.A."/>
            <person name="Carvalho A.F."/>
            <person name="Leal C.G."/>
            <person name="Figueiredo H.C."/>
            <person name="Ramos J.N."/>
            <person name="Vieira V."/>
            <person name="Farfour E."/>
            <person name="Guiso N."/>
            <person name="Hirata R.Jr."/>
            <person name="Ramos R.T."/>
            <person name="Azevedo V."/>
            <person name="Silva A."/>
        </authorList>
    </citation>
    <scope>NUCLEOTIDE SEQUENCE</scope>
    <source>
        <strain evidence="1">1941</strain>
    </source>
</reference>
<name>A0ACC4U7U2_9CORY</name>
<sequence length="124" mass="13418">MRIGDLVSRPTPLGLGDDNPTIAQACEVIGHIRACQVQISGQFRRVSGVVEQSQDDSGSSGVGQCSTQAVHHVETRSNSQHSLNYTALAELVKFRVEVQLCATQETVEVAEMAEIPAKSRKQSR</sequence>
<accession>A0ACC4U7U2</accession>
<dbReference type="EMBL" id="LAYQ01000029">
    <property type="protein sequence ID" value="KKO77011.1"/>
    <property type="molecule type" value="Genomic_DNA"/>
</dbReference>
<keyword evidence="2" id="KW-1185">Reference proteome</keyword>
<gene>
    <name evidence="1" type="ORF">WU87_12545</name>
</gene>
<protein>
    <submittedName>
        <fullName evidence="1">Uncharacterized protein</fullName>
    </submittedName>
</protein>
<proteinExistence type="predicted"/>
<dbReference type="Proteomes" id="UP000034245">
    <property type="component" value="Unassembled WGS sequence"/>
</dbReference>
<comment type="caution">
    <text evidence="1">The sequence shown here is derived from an EMBL/GenBank/DDBJ whole genome shotgun (WGS) entry which is preliminary data.</text>
</comment>
<evidence type="ECO:0000313" key="2">
    <source>
        <dbReference type="Proteomes" id="UP000034245"/>
    </source>
</evidence>
<evidence type="ECO:0000313" key="1">
    <source>
        <dbReference type="EMBL" id="KKO77011.1"/>
    </source>
</evidence>